<dbReference type="AlphaFoldDB" id="F0U8V4"/>
<name>F0U8V4_AJEC8</name>
<dbReference type="OMA" id="LMVQWRQ"/>
<accession>F0U8V4</accession>
<reference evidence="2" key="1">
    <citation type="submission" date="2008-07" db="EMBL/GenBank/DDBJ databases">
        <title>Annotation of Ajellomyces capsulatus strain H88.</title>
        <authorList>
            <person name="Champion M."/>
            <person name="Cuomo C."/>
            <person name="Ma L.-J."/>
            <person name="Henn M.R."/>
            <person name="Sil A."/>
            <person name="Goldman B."/>
            <person name="Young S.K."/>
            <person name="Kodira C.D."/>
            <person name="Zeng Q."/>
            <person name="Koehrsen M."/>
            <person name="Alvarado L."/>
            <person name="Berlin A."/>
            <person name="Borenstein D."/>
            <person name="Chen Z."/>
            <person name="Engels R."/>
            <person name="Freedman E."/>
            <person name="Gellesch M."/>
            <person name="Goldberg J."/>
            <person name="Griggs A."/>
            <person name="Gujja S."/>
            <person name="Heiman D."/>
            <person name="Hepburn T."/>
            <person name="Howarth C."/>
            <person name="Jen D."/>
            <person name="Larson L."/>
            <person name="Lewis B."/>
            <person name="Mehta T."/>
            <person name="Park D."/>
            <person name="Pearson M."/>
            <person name="Roberts A."/>
            <person name="Saif S."/>
            <person name="Shea T."/>
            <person name="Shenoy N."/>
            <person name="Sisk P."/>
            <person name="Stolte C."/>
            <person name="Sykes S."/>
            <person name="Walk T."/>
            <person name="White J."/>
            <person name="Yandava C."/>
            <person name="Klein B."/>
            <person name="McEwen J.G."/>
            <person name="Puccia R."/>
            <person name="Goldman G.H."/>
            <person name="Felipe M.S."/>
            <person name="Nino-Vega G."/>
            <person name="San-Blas G."/>
            <person name="Taylor J."/>
            <person name="Mendoza L."/>
            <person name="Galagan J."/>
            <person name="Nusbaum C."/>
            <person name="Birren B."/>
        </authorList>
    </citation>
    <scope>NUCLEOTIDE SEQUENCE [LARGE SCALE GENOMIC DNA]</scope>
    <source>
        <strain evidence="2">H88</strain>
    </source>
</reference>
<dbReference type="PANTHER" id="PTHR39214:SF1">
    <property type="entry name" value="MICROBODY (PEROXISOME) BIOGENESIS PROTEIN PEROXIN 8 (EUROFUNG)"/>
    <property type="match status" value="1"/>
</dbReference>
<dbReference type="Pfam" id="PF26001">
    <property type="entry name" value="Pex8"/>
    <property type="match status" value="1"/>
</dbReference>
<dbReference type="InterPro" id="IPR055334">
    <property type="entry name" value="PEX8-like"/>
</dbReference>
<proteinExistence type="predicted"/>
<evidence type="ECO:0000313" key="1">
    <source>
        <dbReference type="EMBL" id="EGC41801.1"/>
    </source>
</evidence>
<sequence length="720" mass="79644">MNLGKMFQDFTIPCSNNCRRTGESCSQSKMGTERSLATLLRSLQTVDGNRDAFGLLPSSTGLLSLLSNPLNVTLLSSHLLHSPALWNGEFDLETCRRILSVFNTAAISVVHNETPQQGPPSSNIQRRGLGREEWVKAVVQGADDKSPRWRHCILLGGILLGMEGQDRRNLPSHLRKKLESGLMTAFRLSLNELDSYPRVARYCIALVMNYTFELLADSEKSRLDYNIVLPLLVDTAFFSPAGFESGYFLGAIDRDIRETPSKKFEWQAQSPTFLHIRAITARPLISSLGPLSRLIAHGIESCQAQSRVVQAVESLLNFSRTLMVQWRQNKLSEVDISEEAEFLDEASLKTTIPILWRLLKTSLFSIIIVLRAVLGRVLNDRLLAADDCAPTLARKSLHILRNICFISARIGQNASSQYTFVNLTAIDILSQYPAASQEFLESIRPSAAGRIPDYPIDRCLDLFFLNTAEHFALILSPAVNEDLLISAALPYLAAGGNNNLLEIFEAAHSVALSVLAAPKSADMAAKHLPFYIDTLFTVFPQNLSARQFRLAFKTAIQITAAPSPLANTQPLLPSILLELLYDRALHAPTTPLPRLAASTSVSVDLNALSNSAPPLSEQAVLAMTMIDCLCFLRLDTLEEWLPLVAHLVNIIPDKGMRQQCQERFWDALSSGEMDVDRANFCVTWWSTKGGREMVLFSSEEDVKIPYMSGGLGVAEPRTSG</sequence>
<organism evidence="2">
    <name type="scientific">Ajellomyces capsulatus (strain H88)</name>
    <name type="common">Darling's disease fungus</name>
    <name type="synonym">Histoplasma capsulatum</name>
    <dbReference type="NCBI Taxonomy" id="544711"/>
    <lineage>
        <taxon>Eukaryota</taxon>
        <taxon>Fungi</taxon>
        <taxon>Dikarya</taxon>
        <taxon>Ascomycota</taxon>
        <taxon>Pezizomycotina</taxon>
        <taxon>Eurotiomycetes</taxon>
        <taxon>Eurotiomycetidae</taxon>
        <taxon>Onygenales</taxon>
        <taxon>Ajellomycetaceae</taxon>
        <taxon>Histoplasma</taxon>
    </lineage>
</organism>
<evidence type="ECO:0000313" key="2">
    <source>
        <dbReference type="Proteomes" id="UP000008142"/>
    </source>
</evidence>
<dbReference type="Proteomes" id="UP000008142">
    <property type="component" value="Unassembled WGS sequence"/>
</dbReference>
<dbReference type="VEuPathDB" id="FungiDB:I7I53_07200"/>
<dbReference type="HOGENOM" id="CLU_016177_0_0_1"/>
<dbReference type="PANTHER" id="PTHR39214">
    <property type="entry name" value="MICROBODY (PEROXISOME) BIOGENESIS PROTEIN PEROXIN 8 (EUROFUNG)"/>
    <property type="match status" value="1"/>
</dbReference>
<gene>
    <name evidence="1" type="ORF">HCEG_01163</name>
</gene>
<dbReference type="EMBL" id="DS990636">
    <property type="protein sequence ID" value="EGC41801.1"/>
    <property type="molecule type" value="Genomic_DNA"/>
</dbReference>
<dbReference type="OrthoDB" id="2357318at2759"/>
<dbReference type="STRING" id="544711.F0U8V4"/>
<protein>
    <submittedName>
        <fullName evidence="1">Peroxisomal membrane protein Pex17</fullName>
    </submittedName>
</protein>